<feature type="transmembrane region" description="Helical" evidence="2">
    <location>
        <begin position="50"/>
        <end position="70"/>
    </location>
</feature>
<feature type="compositionally biased region" description="Polar residues" evidence="1">
    <location>
        <begin position="115"/>
        <end position="135"/>
    </location>
</feature>
<dbReference type="EMBL" id="JQJC01000021">
    <property type="protein sequence ID" value="KGN94001.1"/>
    <property type="molecule type" value="Genomic_DNA"/>
</dbReference>
<name>A0AB34PGY8_9PORP</name>
<protein>
    <recommendedName>
        <fullName evidence="5">Outer membrane protein beta-barrel domain-containing protein</fullName>
    </recommendedName>
</protein>
<keyword evidence="2" id="KW-0472">Membrane</keyword>
<sequence>MSKKDIHQRDWLSRIRDKASEASPPPLDLDEGWKALQTHLPARKSRSIRLWYGAVAAVFLGIGLAVFILLRRTELQPDLHTTLAMQREDATGEDNDKGSDQEATAQAFDMMQSLTSLPKGSRSISGKSRANQEMQTGMHITESSQPETANESPQARSKEETGCKKNEEENKQPSEESTSHNNSKKTDLRSHKPLPSLSNMGGYHYPKQNNQKVLLAAYVSQGGATSLPISKSRRQYDVPPTDYPSNPSNDMDNSVTPPGSDSNSTEGEGEDKNPAAQANNDAATETLQHSLPLSFGLKVDIPLSSRLVLESGLVYTYLYSSSSKGESQHLHNIGFPLGVNWHFLSSPKWHFYSGIGGQIDKTVRAEYGKETLSQHPWQFSVYGKLGLSYRLSNSLSCYLEPVLGYYFDSRSQLQTIYKAQPLVFSVSAGISFAIH</sequence>
<dbReference type="InterPro" id="IPR011250">
    <property type="entry name" value="OMP/PagP_B-barrel"/>
</dbReference>
<dbReference type="AlphaFoldDB" id="A0AB34PGY8"/>
<organism evidence="3 4">
    <name type="scientific">Porphyromonas crevioricanis</name>
    <dbReference type="NCBI Taxonomy" id="393921"/>
    <lineage>
        <taxon>Bacteria</taxon>
        <taxon>Pseudomonadati</taxon>
        <taxon>Bacteroidota</taxon>
        <taxon>Bacteroidia</taxon>
        <taxon>Bacteroidales</taxon>
        <taxon>Porphyromonadaceae</taxon>
        <taxon>Porphyromonas</taxon>
    </lineage>
</organism>
<keyword evidence="2" id="KW-0812">Transmembrane</keyword>
<reference evidence="3 4" key="1">
    <citation type="submission" date="2014-08" db="EMBL/GenBank/DDBJ databases">
        <title>Porphyromonas crevioricanis strain:COT-253_OH1447 Genome sequencing.</title>
        <authorList>
            <person name="Wallis C."/>
            <person name="Deusch O."/>
            <person name="O'Flynn C."/>
            <person name="Davis I."/>
            <person name="Jospin G."/>
            <person name="Darling A.E."/>
            <person name="Coil D.A."/>
            <person name="Alexiev A."/>
            <person name="Horsfall A."/>
            <person name="Kirkwood N."/>
            <person name="Harris S."/>
            <person name="Eisen J.A."/>
        </authorList>
    </citation>
    <scope>NUCLEOTIDE SEQUENCE [LARGE SCALE GENOMIC DNA]</scope>
    <source>
        <strain evidence="4">COT-253 OH1447</strain>
    </source>
</reference>
<accession>A0AB34PGY8</accession>
<feature type="compositionally biased region" description="Basic and acidic residues" evidence="1">
    <location>
        <begin position="156"/>
        <end position="190"/>
    </location>
</feature>
<evidence type="ECO:0008006" key="5">
    <source>
        <dbReference type="Google" id="ProtNLM"/>
    </source>
</evidence>
<feature type="compositionally biased region" description="Polar residues" evidence="1">
    <location>
        <begin position="141"/>
        <end position="155"/>
    </location>
</feature>
<feature type="compositionally biased region" description="Polar residues" evidence="1">
    <location>
        <begin position="243"/>
        <end position="266"/>
    </location>
</feature>
<dbReference type="SUPFAM" id="SSF56925">
    <property type="entry name" value="OMPA-like"/>
    <property type="match status" value="1"/>
</dbReference>
<dbReference type="Proteomes" id="UP000030136">
    <property type="component" value="Unassembled WGS sequence"/>
</dbReference>
<comment type="caution">
    <text evidence="3">The sequence shown here is derived from an EMBL/GenBank/DDBJ whole genome shotgun (WGS) entry which is preliminary data.</text>
</comment>
<evidence type="ECO:0000256" key="1">
    <source>
        <dbReference type="SAM" id="MobiDB-lite"/>
    </source>
</evidence>
<evidence type="ECO:0000313" key="3">
    <source>
        <dbReference type="EMBL" id="KGN94001.1"/>
    </source>
</evidence>
<evidence type="ECO:0000256" key="2">
    <source>
        <dbReference type="SAM" id="Phobius"/>
    </source>
</evidence>
<feature type="region of interest" description="Disordered" evidence="1">
    <location>
        <begin position="229"/>
        <end position="281"/>
    </location>
</feature>
<proteinExistence type="predicted"/>
<evidence type="ECO:0000313" key="4">
    <source>
        <dbReference type="Proteomes" id="UP000030136"/>
    </source>
</evidence>
<feature type="region of interest" description="Disordered" evidence="1">
    <location>
        <begin position="115"/>
        <end position="205"/>
    </location>
</feature>
<gene>
    <name evidence="3" type="ORF">HQ38_07290</name>
</gene>
<dbReference type="RefSeq" id="WP_036890132.1">
    <property type="nucleotide sequence ID" value="NZ_JQJC01000021.1"/>
</dbReference>
<keyword evidence="2" id="KW-1133">Transmembrane helix</keyword>